<dbReference type="EMBL" id="BRXU01000006">
    <property type="protein sequence ID" value="GLC52473.1"/>
    <property type="molecule type" value="Genomic_DNA"/>
</dbReference>
<proteinExistence type="predicted"/>
<keyword evidence="2" id="KW-1185">Reference proteome</keyword>
<comment type="caution">
    <text evidence="1">The sequence shown here is derived from an EMBL/GenBank/DDBJ whole genome shotgun (WGS) entry which is preliminary data.</text>
</comment>
<evidence type="ECO:0000313" key="2">
    <source>
        <dbReference type="Proteomes" id="UP001165080"/>
    </source>
</evidence>
<evidence type="ECO:0000313" key="1">
    <source>
        <dbReference type="EMBL" id="GLC52473.1"/>
    </source>
</evidence>
<accession>A0A9W6BI74</accession>
<reference evidence="1 2" key="1">
    <citation type="journal article" date="2023" name="Commun. Biol.">
        <title>Reorganization of the ancestral sex-determining regions during the evolution of trioecy in Pleodorina starrii.</title>
        <authorList>
            <person name="Takahashi K."/>
            <person name="Suzuki S."/>
            <person name="Kawai-Toyooka H."/>
            <person name="Yamamoto K."/>
            <person name="Hamaji T."/>
            <person name="Ootsuki R."/>
            <person name="Yamaguchi H."/>
            <person name="Kawachi M."/>
            <person name="Higashiyama T."/>
            <person name="Nozaki H."/>
        </authorList>
    </citation>
    <scope>NUCLEOTIDE SEQUENCE [LARGE SCALE GENOMIC DNA]</scope>
    <source>
        <strain evidence="1 2">NIES-4479</strain>
    </source>
</reference>
<dbReference type="Proteomes" id="UP001165080">
    <property type="component" value="Unassembled WGS sequence"/>
</dbReference>
<name>A0A9W6BI74_9CHLO</name>
<gene>
    <name evidence="1" type="primary">PLESTBF000313</name>
    <name evidence="1" type="ORF">PLESTB_000632900</name>
</gene>
<organism evidence="1 2">
    <name type="scientific">Pleodorina starrii</name>
    <dbReference type="NCBI Taxonomy" id="330485"/>
    <lineage>
        <taxon>Eukaryota</taxon>
        <taxon>Viridiplantae</taxon>
        <taxon>Chlorophyta</taxon>
        <taxon>core chlorophytes</taxon>
        <taxon>Chlorophyceae</taxon>
        <taxon>CS clade</taxon>
        <taxon>Chlamydomonadales</taxon>
        <taxon>Volvocaceae</taxon>
        <taxon>Pleodorina</taxon>
    </lineage>
</organism>
<dbReference type="AlphaFoldDB" id="A0A9W6BI74"/>
<sequence length="148" mass="16477">MNFELLFDYGHLANLRHVVTLDEHLAAGWSGKMDAVVFFGDNSRIKFYRDWVAPSSKVSTDGAKIVDYGAESIACDEQGIAHLATLIKPYRVVGLLIFKNLNPEAGQGLVPSQGPGDICSKEYYKVQLLLRVEKYIAVHVRPFSDTCE</sequence>
<protein>
    <submittedName>
        <fullName evidence="1">Uncharacterized protein</fullName>
    </submittedName>
</protein>